<dbReference type="RefSeq" id="WP_256619513.1">
    <property type="nucleotide sequence ID" value="NZ_JANIBC010000006.1"/>
</dbReference>
<sequence>MTEFIGGQDRPRLTVWQFFKSLGKVVVGGALLLQAFLFIVVFALLVTVLGSINQQMAGKNEEGPSLKIEEGSALLFNPKGVLAETAPEVDQFQQALNEAFGGGGPGQVSVHELIRVIEHAKGDERISAMVLDLGGLIVPDAYLSKAMILADAVEDFRESGKEVVAVGDFYGQNQYLINSEASTVLMHDQGSMIFSGFGAFRTYYASLLEKLDVTVNVFRVGTFKSALEPVLRDDMSPEAELANVERLAVMWDHFTSRVDENRGLQSGSTAAFANQQAARTLAAGGSTAEAVVAAGYVDQLMTRQGQKDFIGDIVGFDDEGEPNTVALRKYKVAVPAVEDRPEIGNIAVITVEGTIIDGAQEPGVASGSYIAQRLKEAREDEDVKAVVFRVDSPGGSAFASEIMRDEILALKEAGKPVVVSMSSLAASGGYWIAAPADVIYAQPTTITGSIGIFAYLPTFEKLANKYGVFVDGVGTTNLSALSGMPLNELPEEFKMLLQASIENGYDEFLGVVSEGRGLTTEQVSEIAEGRVWIGETAATIGLVDKLGGLQDAIAEAAALAELEDYDVGGVTKEKTKFEQFLESLTGEAQARGLIEEDKLFAARTAGFDRTTLGKAAAIIDRELKLNASFDDPNGLYVRCLDCGAP</sequence>
<feature type="domain" description="Peptidase S49" evidence="9">
    <location>
        <begin position="410"/>
        <end position="562"/>
    </location>
</feature>
<evidence type="ECO:0000256" key="3">
    <source>
        <dbReference type="ARBA" id="ARBA00022670"/>
    </source>
</evidence>
<evidence type="ECO:0000256" key="4">
    <source>
        <dbReference type="ARBA" id="ARBA00022801"/>
    </source>
</evidence>
<evidence type="ECO:0000259" key="9">
    <source>
        <dbReference type="Pfam" id="PF01343"/>
    </source>
</evidence>
<dbReference type="AlphaFoldDB" id="A0A9X2RI61"/>
<comment type="similarity">
    <text evidence="2">Belongs to the peptidase S49 family.</text>
</comment>
<dbReference type="PANTHER" id="PTHR33209">
    <property type="entry name" value="PROTEASE 4"/>
    <property type="match status" value="1"/>
</dbReference>
<dbReference type="InterPro" id="IPR002142">
    <property type="entry name" value="Peptidase_S49"/>
</dbReference>
<dbReference type="GO" id="GO:0016020">
    <property type="term" value="C:membrane"/>
    <property type="evidence" value="ECO:0007669"/>
    <property type="project" value="UniProtKB-SubCell"/>
</dbReference>
<accession>A0A9X2RI61</accession>
<dbReference type="InterPro" id="IPR029045">
    <property type="entry name" value="ClpP/crotonase-like_dom_sf"/>
</dbReference>
<feature type="active site" description="Proton donor/acceptor" evidence="7">
    <location>
        <position position="224"/>
    </location>
</feature>
<evidence type="ECO:0000256" key="1">
    <source>
        <dbReference type="ARBA" id="ARBA00004370"/>
    </source>
</evidence>
<organism evidence="10 11">
    <name type="scientific">Parvularcula maris</name>
    <dbReference type="NCBI Taxonomy" id="2965077"/>
    <lineage>
        <taxon>Bacteria</taxon>
        <taxon>Pseudomonadati</taxon>
        <taxon>Pseudomonadota</taxon>
        <taxon>Alphaproteobacteria</taxon>
        <taxon>Parvularculales</taxon>
        <taxon>Parvularculaceae</taxon>
        <taxon>Parvularcula</taxon>
    </lineage>
</organism>
<dbReference type="SUPFAM" id="SSF52096">
    <property type="entry name" value="ClpP/crotonase"/>
    <property type="match status" value="2"/>
</dbReference>
<dbReference type="EMBL" id="JANIBC010000006">
    <property type="protein sequence ID" value="MCQ8185624.1"/>
    <property type="molecule type" value="Genomic_DNA"/>
</dbReference>
<evidence type="ECO:0000313" key="11">
    <source>
        <dbReference type="Proteomes" id="UP001142610"/>
    </source>
</evidence>
<keyword evidence="11" id="KW-1185">Reference proteome</keyword>
<dbReference type="PANTHER" id="PTHR33209:SF1">
    <property type="entry name" value="PEPTIDASE S49 DOMAIN-CONTAINING PROTEIN"/>
    <property type="match status" value="1"/>
</dbReference>
<dbReference type="Gene3D" id="6.20.330.10">
    <property type="match status" value="1"/>
</dbReference>
<protein>
    <submittedName>
        <fullName evidence="10">Signal peptide peptidase SppA</fullName>
    </submittedName>
</protein>
<dbReference type="Proteomes" id="UP001142610">
    <property type="component" value="Unassembled WGS sequence"/>
</dbReference>
<dbReference type="NCBIfam" id="TIGR00706">
    <property type="entry name" value="SppA_dom"/>
    <property type="match status" value="1"/>
</dbReference>
<evidence type="ECO:0000256" key="2">
    <source>
        <dbReference type="ARBA" id="ARBA00008683"/>
    </source>
</evidence>
<comment type="caution">
    <text evidence="10">The sequence shown here is derived from an EMBL/GenBank/DDBJ whole genome shotgun (WGS) entry which is preliminary data.</text>
</comment>
<dbReference type="CDD" id="cd07023">
    <property type="entry name" value="S49_Sppa_N_C"/>
    <property type="match status" value="1"/>
</dbReference>
<keyword evidence="8" id="KW-1133">Transmembrane helix</keyword>
<dbReference type="CDD" id="cd07018">
    <property type="entry name" value="S49_SppA_67K_type"/>
    <property type="match status" value="1"/>
</dbReference>
<keyword evidence="8" id="KW-0812">Transmembrane</keyword>
<feature type="domain" description="Peptidase S49" evidence="9">
    <location>
        <begin position="156"/>
        <end position="302"/>
    </location>
</feature>
<name>A0A9X2RI61_9PROT</name>
<evidence type="ECO:0000256" key="7">
    <source>
        <dbReference type="PIRSR" id="PIRSR001217-1"/>
    </source>
</evidence>
<evidence type="ECO:0000256" key="8">
    <source>
        <dbReference type="SAM" id="Phobius"/>
    </source>
</evidence>
<evidence type="ECO:0000313" key="10">
    <source>
        <dbReference type="EMBL" id="MCQ8185624.1"/>
    </source>
</evidence>
<dbReference type="PIRSF" id="PIRSF001217">
    <property type="entry name" value="Protease_4_SppA"/>
    <property type="match status" value="1"/>
</dbReference>
<evidence type="ECO:0000256" key="6">
    <source>
        <dbReference type="ARBA" id="ARBA00023136"/>
    </source>
</evidence>
<dbReference type="InterPro" id="IPR004634">
    <property type="entry name" value="Pept_S49_pIV"/>
</dbReference>
<comment type="subcellular location">
    <subcellularLocation>
        <location evidence="1">Membrane</location>
    </subcellularLocation>
</comment>
<dbReference type="NCBIfam" id="TIGR00705">
    <property type="entry name" value="SppA_67K"/>
    <property type="match status" value="1"/>
</dbReference>
<dbReference type="InterPro" id="IPR047272">
    <property type="entry name" value="S49_SppA_C"/>
</dbReference>
<gene>
    <name evidence="10" type="primary">sppA</name>
    <name evidence="10" type="ORF">NOG11_09460</name>
</gene>
<feature type="transmembrane region" description="Helical" evidence="8">
    <location>
        <begin position="25"/>
        <end position="49"/>
    </location>
</feature>
<evidence type="ECO:0000256" key="5">
    <source>
        <dbReference type="ARBA" id="ARBA00022825"/>
    </source>
</evidence>
<dbReference type="InterPro" id="IPR004635">
    <property type="entry name" value="Pept_S49_SppA"/>
</dbReference>
<keyword evidence="4" id="KW-0378">Hydrolase</keyword>
<dbReference type="GO" id="GO:0008236">
    <property type="term" value="F:serine-type peptidase activity"/>
    <property type="evidence" value="ECO:0007669"/>
    <property type="project" value="UniProtKB-KW"/>
</dbReference>
<dbReference type="GO" id="GO:0006465">
    <property type="term" value="P:signal peptide processing"/>
    <property type="evidence" value="ECO:0007669"/>
    <property type="project" value="InterPro"/>
</dbReference>
<keyword evidence="6 8" id="KW-0472">Membrane</keyword>
<feature type="active site" description="Nucleophile" evidence="7">
    <location>
        <position position="427"/>
    </location>
</feature>
<proteinExistence type="inferred from homology"/>
<dbReference type="InterPro" id="IPR047217">
    <property type="entry name" value="S49_SppA_67K_type_N"/>
</dbReference>
<dbReference type="Gene3D" id="3.90.226.10">
    <property type="entry name" value="2-enoyl-CoA Hydratase, Chain A, domain 1"/>
    <property type="match status" value="3"/>
</dbReference>
<keyword evidence="5" id="KW-0720">Serine protease</keyword>
<dbReference type="Pfam" id="PF01343">
    <property type="entry name" value="Peptidase_S49"/>
    <property type="match status" value="2"/>
</dbReference>
<reference evidence="10" key="1">
    <citation type="submission" date="2022-07" db="EMBL/GenBank/DDBJ databases">
        <title>Parvularcula maris sp. nov., an algicidal bacterium isolated from seawater.</title>
        <authorList>
            <person name="Li F."/>
        </authorList>
    </citation>
    <scope>NUCLEOTIDE SEQUENCE</scope>
    <source>
        <strain evidence="10">BGMRC 0090</strain>
    </source>
</reference>
<keyword evidence="3" id="KW-0645">Protease</keyword>